<dbReference type="PANTHER" id="PTHR10877:SF150">
    <property type="entry name" value="REJ DOMAIN-CONTAINING PROTEIN"/>
    <property type="match status" value="1"/>
</dbReference>
<comment type="similarity">
    <text evidence="2">Belongs to the polycystin family.</text>
</comment>
<dbReference type="Proteomes" id="UP000695022">
    <property type="component" value="Unplaced"/>
</dbReference>
<evidence type="ECO:0000259" key="7">
    <source>
        <dbReference type="Pfam" id="PF08016"/>
    </source>
</evidence>
<reference evidence="9" key="1">
    <citation type="submission" date="2025-08" db="UniProtKB">
        <authorList>
            <consortium name="RefSeq"/>
        </authorList>
    </citation>
    <scope>IDENTIFICATION</scope>
</reference>
<feature type="transmembrane region" description="Helical" evidence="6">
    <location>
        <begin position="106"/>
        <end position="131"/>
    </location>
</feature>
<evidence type="ECO:0000256" key="4">
    <source>
        <dbReference type="ARBA" id="ARBA00022989"/>
    </source>
</evidence>
<accession>A0ABM1EL72</accession>
<dbReference type="InterPro" id="IPR051223">
    <property type="entry name" value="Polycystin"/>
</dbReference>
<dbReference type="GeneID" id="106813334"/>
<evidence type="ECO:0000256" key="1">
    <source>
        <dbReference type="ARBA" id="ARBA00004141"/>
    </source>
</evidence>
<dbReference type="PRINTS" id="PR01433">
    <property type="entry name" value="POLYCYSTIN2"/>
</dbReference>
<feature type="transmembrane region" description="Helical" evidence="6">
    <location>
        <begin position="20"/>
        <end position="42"/>
    </location>
</feature>
<keyword evidence="8" id="KW-1185">Reference proteome</keyword>
<dbReference type="Pfam" id="PF08016">
    <property type="entry name" value="PKD_channel"/>
    <property type="match status" value="1"/>
</dbReference>
<feature type="domain" description="Polycystin cation channel PKD1/PKD2" evidence="7">
    <location>
        <begin position="18"/>
        <end position="182"/>
    </location>
</feature>
<keyword evidence="5 6" id="KW-0472">Membrane</keyword>
<feature type="transmembrane region" description="Helical" evidence="6">
    <location>
        <begin position="165"/>
        <end position="185"/>
    </location>
</feature>
<protein>
    <submittedName>
        <fullName evidence="9">Uncharacterized protein LOC106813334</fullName>
    </submittedName>
</protein>
<proteinExistence type="inferred from homology"/>
<organism evidence="8 9">
    <name type="scientific">Priapulus caudatus</name>
    <name type="common">Priapulid worm</name>
    <dbReference type="NCBI Taxonomy" id="37621"/>
    <lineage>
        <taxon>Eukaryota</taxon>
        <taxon>Metazoa</taxon>
        <taxon>Ecdysozoa</taxon>
        <taxon>Scalidophora</taxon>
        <taxon>Priapulida</taxon>
        <taxon>Priapulimorpha</taxon>
        <taxon>Priapulimorphida</taxon>
        <taxon>Priapulidae</taxon>
        <taxon>Priapulus</taxon>
    </lineage>
</organism>
<feature type="transmembrane region" description="Helical" evidence="6">
    <location>
        <begin position="62"/>
        <end position="86"/>
    </location>
</feature>
<dbReference type="InterPro" id="IPR013122">
    <property type="entry name" value="PKD1_2_channel"/>
</dbReference>
<keyword evidence="4 6" id="KW-1133">Transmembrane helix</keyword>
<comment type="subcellular location">
    <subcellularLocation>
        <location evidence="1">Membrane</location>
        <topology evidence="1">Multi-pass membrane protein</topology>
    </subcellularLocation>
</comment>
<sequence>MALRVTGINSGCVRGCTQVVFLAVSVGWIVCYVYRFVLLRGALEHLHMTSHDVYLDLSTVAIWEQVLNALIGIIMFLLIVKALRLFRYNTTLAKFGHIYKAASKELVFYATLFLVLLTAYGQIGVLCFGGAPSGGFRSFPAALGTLLDVVTRNGGVRPLLETSRVVAPIYVGSFVTLVFLLLSAMRDARW</sequence>
<evidence type="ECO:0000256" key="2">
    <source>
        <dbReference type="ARBA" id="ARBA00007200"/>
    </source>
</evidence>
<name>A0ABM1EL72_PRICU</name>
<evidence type="ECO:0000313" key="8">
    <source>
        <dbReference type="Proteomes" id="UP000695022"/>
    </source>
</evidence>
<gene>
    <name evidence="9" type="primary">LOC106813334</name>
</gene>
<evidence type="ECO:0000256" key="5">
    <source>
        <dbReference type="ARBA" id="ARBA00023136"/>
    </source>
</evidence>
<evidence type="ECO:0000256" key="6">
    <source>
        <dbReference type="SAM" id="Phobius"/>
    </source>
</evidence>
<dbReference type="SUPFAM" id="SSF81324">
    <property type="entry name" value="Voltage-gated potassium channels"/>
    <property type="match status" value="1"/>
</dbReference>
<evidence type="ECO:0000256" key="3">
    <source>
        <dbReference type="ARBA" id="ARBA00022692"/>
    </source>
</evidence>
<evidence type="ECO:0000313" key="9">
    <source>
        <dbReference type="RefSeq" id="XP_014672943.1"/>
    </source>
</evidence>
<dbReference type="PANTHER" id="PTHR10877">
    <property type="entry name" value="POLYCYSTIN FAMILY MEMBER"/>
    <property type="match status" value="1"/>
</dbReference>
<keyword evidence="3 6" id="KW-0812">Transmembrane</keyword>
<dbReference type="RefSeq" id="XP_014672943.1">
    <property type="nucleotide sequence ID" value="XM_014817457.1"/>
</dbReference>
<dbReference type="InterPro" id="IPR003915">
    <property type="entry name" value="PKD_2"/>
</dbReference>